<keyword evidence="2" id="KW-1185">Reference proteome</keyword>
<dbReference type="AlphaFoldDB" id="A0A1G4QIN5"/>
<evidence type="ECO:0000313" key="2">
    <source>
        <dbReference type="Proteomes" id="UP000199262"/>
    </source>
</evidence>
<reference evidence="2" key="1">
    <citation type="submission" date="2016-10" db="EMBL/GenBank/DDBJ databases">
        <authorList>
            <person name="Varghese N."/>
            <person name="Submissions S."/>
        </authorList>
    </citation>
    <scope>NUCLEOTIDE SEQUENCE [LARGE SCALE GENOMIC DNA]</scope>
    <source>
        <strain evidence="2">ATCC 51557</strain>
    </source>
</reference>
<sequence length="91" mass="10227">MPIATLSANILKRLCATNFSMAYREFNRLVQAIVKANEKKDSNIGIESTIISFDLKDNVIILRPGAITKKMLQEALKGKYTVNYATTEIDF</sequence>
<protein>
    <submittedName>
        <fullName evidence="1">Telomere recombination</fullName>
    </submittedName>
</protein>
<organism evidence="1 2">
    <name type="scientific">Borreliella japonica</name>
    <name type="common">Borrelia japonica</name>
    <dbReference type="NCBI Taxonomy" id="34095"/>
    <lineage>
        <taxon>Bacteria</taxon>
        <taxon>Pseudomonadati</taxon>
        <taxon>Spirochaetota</taxon>
        <taxon>Spirochaetia</taxon>
        <taxon>Spirochaetales</taxon>
        <taxon>Borreliaceae</taxon>
        <taxon>Borreliella</taxon>
    </lineage>
</organism>
<dbReference type="EMBL" id="FMTE01000032">
    <property type="protein sequence ID" value="SCW44470.1"/>
    <property type="molecule type" value="Genomic_DNA"/>
</dbReference>
<dbReference type="Proteomes" id="UP000199262">
    <property type="component" value="Unassembled WGS sequence"/>
</dbReference>
<proteinExistence type="predicted"/>
<dbReference type="InterPro" id="IPR017945">
    <property type="entry name" value="DHBP_synth_RibB-like_a/b_dom"/>
</dbReference>
<name>A0A1G4QIN5_BORJA</name>
<gene>
    <name evidence="1" type="ORF">SAMN02983004_01134</name>
</gene>
<dbReference type="SUPFAM" id="SSF55821">
    <property type="entry name" value="YrdC/RibB"/>
    <property type="match status" value="1"/>
</dbReference>
<evidence type="ECO:0000313" key="1">
    <source>
        <dbReference type="EMBL" id="SCW44470.1"/>
    </source>
</evidence>
<accession>A0A1G4QIN5</accession>
<dbReference type="Gene3D" id="3.90.870.10">
    <property type="entry name" value="DHBP synthase"/>
    <property type="match status" value="1"/>
</dbReference>